<proteinExistence type="predicted"/>
<sequence length="52" mass="5910">MHPLARQACDLREIRSANCRPVILKGEQSRSHALKSKRDKAPLLKLDCNRGK</sequence>
<accession>A0A7G6VQB6</accession>
<organism evidence="1 2">
    <name type="scientific">Croceicoccus marinus</name>
    <dbReference type="NCBI Taxonomy" id="450378"/>
    <lineage>
        <taxon>Bacteria</taxon>
        <taxon>Pseudomonadati</taxon>
        <taxon>Pseudomonadota</taxon>
        <taxon>Alphaproteobacteria</taxon>
        <taxon>Sphingomonadales</taxon>
        <taxon>Erythrobacteraceae</taxon>
        <taxon>Croceicoccus</taxon>
    </lineage>
</organism>
<protein>
    <submittedName>
        <fullName evidence="1">Uncharacterized protein</fullName>
    </submittedName>
</protein>
<dbReference type="Proteomes" id="UP000515297">
    <property type="component" value="Chromosome"/>
</dbReference>
<evidence type="ECO:0000313" key="1">
    <source>
        <dbReference type="EMBL" id="QNE03931.1"/>
    </source>
</evidence>
<dbReference type="AlphaFoldDB" id="A0A7G6VQB6"/>
<name>A0A7G6VQB6_9SPHN</name>
<evidence type="ECO:0000313" key="2">
    <source>
        <dbReference type="Proteomes" id="UP000515297"/>
    </source>
</evidence>
<dbReference type="EMBL" id="CP060052">
    <property type="protein sequence ID" value="QNE03931.1"/>
    <property type="molecule type" value="Genomic_DNA"/>
</dbReference>
<gene>
    <name evidence="1" type="ORF">H4O24_07775</name>
</gene>
<dbReference type="RefSeq" id="WP_185883243.1">
    <property type="nucleotide sequence ID" value="NZ_CP060052.1"/>
</dbReference>
<reference evidence="1 2" key="1">
    <citation type="submission" date="2020-08" db="EMBL/GenBank/DDBJ databases">
        <authorList>
            <person name="Liu G."/>
            <person name="Sun C."/>
        </authorList>
    </citation>
    <scope>NUCLEOTIDE SEQUENCE [LARGE SCALE GENOMIC DNA]</scope>
    <source>
        <strain evidence="1 2">OT19</strain>
    </source>
</reference>